<dbReference type="SUPFAM" id="SSF52540">
    <property type="entry name" value="P-loop containing nucleoside triphosphate hydrolases"/>
    <property type="match status" value="1"/>
</dbReference>
<gene>
    <name evidence="2" type="ORF">SAMN05444417_0701</name>
</gene>
<sequence length="296" mass="32744">MGQPLLICLGATKAGTSWLYRSLADHPDTSLPAVKELHYFDTFDAGPREKQLAAYRARLSAFEAARDEAGAAGRGWQARNMARRIADMRGTLSVMAGARDGDAGYLALMDEIGQGRLTADMTPNYALADDGALARLAVLPGAVFVYLVRDPLARLWSHVRMQAERQRQPGEDVPKKANATLWRILNRGQETHVLHRGDYAAAIARLEGTLPPDRFRVEVMERLTTPSGWAAFCRWLGLAPSDADGTARVHEGPKIRMRGDLRVPALKMLKDQYAWARARFGDLPPPWADNMREALS</sequence>
<dbReference type="RefSeq" id="WP_073326396.1">
    <property type="nucleotide sequence ID" value="NZ_FQYO01000001.1"/>
</dbReference>
<dbReference type="EMBL" id="FQYO01000001">
    <property type="protein sequence ID" value="SHI41769.1"/>
    <property type="molecule type" value="Genomic_DNA"/>
</dbReference>
<dbReference type="Gene3D" id="3.40.50.300">
    <property type="entry name" value="P-loop containing nucleotide triphosphate hydrolases"/>
    <property type="match status" value="1"/>
</dbReference>
<dbReference type="AlphaFoldDB" id="A0A1M6AZ35"/>
<organism evidence="2 3">
    <name type="scientific">Wenxinia saemankumensis</name>
    <dbReference type="NCBI Taxonomy" id="1447782"/>
    <lineage>
        <taxon>Bacteria</taxon>
        <taxon>Pseudomonadati</taxon>
        <taxon>Pseudomonadota</taxon>
        <taxon>Alphaproteobacteria</taxon>
        <taxon>Rhodobacterales</taxon>
        <taxon>Roseobacteraceae</taxon>
        <taxon>Wenxinia</taxon>
    </lineage>
</organism>
<accession>A0A1M6AZ35</accession>
<evidence type="ECO:0000313" key="3">
    <source>
        <dbReference type="Proteomes" id="UP000184292"/>
    </source>
</evidence>
<keyword evidence="3" id="KW-1185">Reference proteome</keyword>
<evidence type="ECO:0000256" key="1">
    <source>
        <dbReference type="ARBA" id="ARBA00022679"/>
    </source>
</evidence>
<dbReference type="OrthoDB" id="981508at2"/>
<dbReference type="PANTHER" id="PTHR10605">
    <property type="entry name" value="HEPARAN SULFATE SULFOTRANSFERASE"/>
    <property type="match status" value="1"/>
</dbReference>
<dbReference type="InterPro" id="IPR037359">
    <property type="entry name" value="NST/OST"/>
</dbReference>
<keyword evidence="1 2" id="KW-0808">Transferase</keyword>
<dbReference type="PANTHER" id="PTHR10605:SF56">
    <property type="entry name" value="BIFUNCTIONAL HEPARAN SULFATE N-DEACETYLASE_N-SULFOTRANSFERASE"/>
    <property type="match status" value="1"/>
</dbReference>
<reference evidence="2 3" key="1">
    <citation type="submission" date="2016-11" db="EMBL/GenBank/DDBJ databases">
        <authorList>
            <person name="Jaros S."/>
            <person name="Januszkiewicz K."/>
            <person name="Wedrychowicz H."/>
        </authorList>
    </citation>
    <scope>NUCLEOTIDE SEQUENCE [LARGE SCALE GENOMIC DNA]</scope>
    <source>
        <strain evidence="2 3">DSM 100565</strain>
    </source>
</reference>
<dbReference type="GO" id="GO:0008146">
    <property type="term" value="F:sulfotransferase activity"/>
    <property type="evidence" value="ECO:0007669"/>
    <property type="project" value="InterPro"/>
</dbReference>
<protein>
    <submittedName>
        <fullName evidence="2">Sulfotransferase family protein</fullName>
    </submittedName>
</protein>
<dbReference type="InterPro" id="IPR027417">
    <property type="entry name" value="P-loop_NTPase"/>
</dbReference>
<dbReference type="STRING" id="1447782.SAMN05444417_0701"/>
<dbReference type="Proteomes" id="UP000184292">
    <property type="component" value="Unassembled WGS sequence"/>
</dbReference>
<name>A0A1M6AZ35_9RHOB</name>
<proteinExistence type="predicted"/>
<dbReference type="Pfam" id="PF13469">
    <property type="entry name" value="Sulfotransfer_3"/>
    <property type="match status" value="1"/>
</dbReference>
<evidence type="ECO:0000313" key="2">
    <source>
        <dbReference type="EMBL" id="SHI41769.1"/>
    </source>
</evidence>